<reference evidence="3 4" key="1">
    <citation type="submission" date="2019-09" db="EMBL/GenBank/DDBJ databases">
        <title>Bird 10,000 Genomes (B10K) Project - Family phase.</title>
        <authorList>
            <person name="Zhang G."/>
        </authorList>
    </citation>
    <scope>NUCLEOTIDE SEQUENCE [LARGE SCALE GENOMIC DNA]</scope>
    <source>
        <strain evidence="3">OUT-0020</strain>
        <tissue evidence="3">Liver</tissue>
    </source>
</reference>
<evidence type="ECO:0000313" key="4">
    <source>
        <dbReference type="Proteomes" id="UP000578766"/>
    </source>
</evidence>
<accession>A0A7L3SDR7</accession>
<dbReference type="PROSITE" id="PS50095">
    <property type="entry name" value="PLAT"/>
    <property type="match status" value="1"/>
</dbReference>
<dbReference type="AlphaFoldDB" id="A0A7L3SDR7"/>
<proteinExistence type="predicted"/>
<name>A0A7L3SDR7_CEPGR</name>
<feature type="non-terminal residue" evidence="3">
    <location>
        <position position="93"/>
    </location>
</feature>
<dbReference type="Pfam" id="PF01477">
    <property type="entry name" value="PLAT"/>
    <property type="match status" value="1"/>
</dbReference>
<comment type="caution">
    <text evidence="3">The sequence shown here is derived from an EMBL/GenBank/DDBJ whole genome shotgun (WGS) entry which is preliminary data.</text>
</comment>
<evidence type="ECO:0000313" key="3">
    <source>
        <dbReference type="EMBL" id="NXV25182.1"/>
    </source>
</evidence>
<dbReference type="InterPro" id="IPR001024">
    <property type="entry name" value="PLAT/LH2_dom"/>
</dbReference>
<sequence length="93" mass="10148">MAAYRVRVSTGRQALAGTMDAVALTLVGTRGRSPRTPLDRWGPDFACGARGEYQVVAPRALGRLLVARVHKGPFGGLPESPWFLEGLWVWREG</sequence>
<dbReference type="SUPFAM" id="SSF49723">
    <property type="entry name" value="Lipase/lipooxygenase domain (PLAT/LH2 domain)"/>
    <property type="match status" value="1"/>
</dbReference>
<dbReference type="InterPro" id="IPR036392">
    <property type="entry name" value="PLAT/LH2_dom_sf"/>
</dbReference>
<keyword evidence="4" id="KW-1185">Reference proteome</keyword>
<comment type="caution">
    <text evidence="1">Lacks conserved residue(s) required for the propagation of feature annotation.</text>
</comment>
<feature type="domain" description="PLAT" evidence="2">
    <location>
        <begin position="2"/>
        <end position="93"/>
    </location>
</feature>
<dbReference type="Gene3D" id="2.60.60.20">
    <property type="entry name" value="PLAT/LH2 domain"/>
    <property type="match status" value="1"/>
</dbReference>
<protein>
    <submittedName>
        <fullName evidence="3">LX12B protein</fullName>
    </submittedName>
</protein>
<gene>
    <name evidence="3" type="primary">Alox12b</name>
    <name evidence="3" type="ORF">CEPGRY_R16055</name>
</gene>
<dbReference type="Proteomes" id="UP000578766">
    <property type="component" value="Unassembled WGS sequence"/>
</dbReference>
<evidence type="ECO:0000256" key="1">
    <source>
        <dbReference type="PROSITE-ProRule" id="PRU00152"/>
    </source>
</evidence>
<evidence type="ECO:0000259" key="2">
    <source>
        <dbReference type="PROSITE" id="PS50095"/>
    </source>
</evidence>
<feature type="non-terminal residue" evidence="3">
    <location>
        <position position="1"/>
    </location>
</feature>
<dbReference type="EMBL" id="VZUD01022866">
    <property type="protein sequence ID" value="NXV25182.1"/>
    <property type="molecule type" value="Genomic_DNA"/>
</dbReference>
<organism evidence="3 4">
    <name type="scientific">Cepphus grylle</name>
    <name type="common">Black guillemot</name>
    <name type="synonym">Alca grylle</name>
    <dbReference type="NCBI Taxonomy" id="28697"/>
    <lineage>
        <taxon>Eukaryota</taxon>
        <taxon>Metazoa</taxon>
        <taxon>Chordata</taxon>
        <taxon>Craniata</taxon>
        <taxon>Vertebrata</taxon>
        <taxon>Euteleostomi</taxon>
        <taxon>Archelosauria</taxon>
        <taxon>Archosauria</taxon>
        <taxon>Dinosauria</taxon>
        <taxon>Saurischia</taxon>
        <taxon>Theropoda</taxon>
        <taxon>Coelurosauria</taxon>
        <taxon>Aves</taxon>
        <taxon>Neognathae</taxon>
        <taxon>Neoaves</taxon>
        <taxon>Charadriiformes</taxon>
        <taxon>Alcidae</taxon>
        <taxon>Cepphus</taxon>
    </lineage>
</organism>